<dbReference type="EMBL" id="ABDG02000029">
    <property type="protein sequence ID" value="EHK39773.1"/>
    <property type="molecule type" value="Genomic_DNA"/>
</dbReference>
<accession>G9PBM9</accession>
<keyword evidence="3" id="KW-1185">Reference proteome</keyword>
<dbReference type="AlphaFoldDB" id="G9PBM9"/>
<proteinExistence type="predicted"/>
<comment type="caution">
    <text evidence="2">The sequence shown here is derived from an EMBL/GenBank/DDBJ whole genome shotgun (WGS) entry which is preliminary data.</text>
</comment>
<gene>
    <name evidence="2" type="ORF">TRIATDRAFT_313798</name>
</gene>
<sequence length="107" mass="11172">MALLQSTDKASHTGLRNACLPGVTNLSDYKEFGGRGGRGGNPGTQLVSGHDPFWPDVPDAAHSRSDPCCTRSGAVNAFSPQAIGAISPSVNLAGAGWWLQAKAYKLY</sequence>
<reference evidence="2 3" key="1">
    <citation type="journal article" date="2011" name="Genome Biol.">
        <title>Comparative genome sequence analysis underscores mycoparasitism as the ancestral life style of Trichoderma.</title>
        <authorList>
            <person name="Kubicek C.P."/>
            <person name="Herrera-Estrella A."/>
            <person name="Seidl-Seiboth V."/>
            <person name="Martinez D.A."/>
            <person name="Druzhinina I.S."/>
            <person name="Thon M."/>
            <person name="Zeilinger S."/>
            <person name="Casas-Flores S."/>
            <person name="Horwitz B.A."/>
            <person name="Mukherjee P.K."/>
            <person name="Mukherjee M."/>
            <person name="Kredics L."/>
            <person name="Alcaraz L.D."/>
            <person name="Aerts A."/>
            <person name="Antal Z."/>
            <person name="Atanasova L."/>
            <person name="Cervantes-Badillo M.G."/>
            <person name="Challacombe J."/>
            <person name="Chertkov O."/>
            <person name="McCluskey K."/>
            <person name="Coulpier F."/>
            <person name="Deshpande N."/>
            <person name="von Doehren H."/>
            <person name="Ebbole D.J."/>
            <person name="Esquivel-Naranjo E.U."/>
            <person name="Fekete E."/>
            <person name="Flipphi M."/>
            <person name="Glaser F."/>
            <person name="Gomez-Rodriguez E.Y."/>
            <person name="Gruber S."/>
            <person name="Han C."/>
            <person name="Henrissat B."/>
            <person name="Hermosa R."/>
            <person name="Hernandez-Onate M."/>
            <person name="Karaffa L."/>
            <person name="Kosti I."/>
            <person name="Le Crom S."/>
            <person name="Lindquist E."/>
            <person name="Lucas S."/>
            <person name="Luebeck M."/>
            <person name="Luebeck P.S."/>
            <person name="Margeot A."/>
            <person name="Metz B."/>
            <person name="Misra M."/>
            <person name="Nevalainen H."/>
            <person name="Omann M."/>
            <person name="Packer N."/>
            <person name="Perrone G."/>
            <person name="Uresti-Rivera E.E."/>
            <person name="Salamov A."/>
            <person name="Schmoll M."/>
            <person name="Seiboth B."/>
            <person name="Shapiro H."/>
            <person name="Sukno S."/>
            <person name="Tamayo-Ramos J.A."/>
            <person name="Tisch D."/>
            <person name="Wiest A."/>
            <person name="Wilkinson H.H."/>
            <person name="Zhang M."/>
            <person name="Coutinho P.M."/>
            <person name="Kenerley C.M."/>
            <person name="Monte E."/>
            <person name="Baker S.E."/>
            <person name="Grigoriev I.V."/>
        </authorList>
    </citation>
    <scope>NUCLEOTIDE SEQUENCE [LARGE SCALE GENOMIC DNA]</scope>
    <source>
        <strain evidence="3">ATCC 20476 / IMI 206040</strain>
    </source>
</reference>
<dbReference type="Proteomes" id="UP000005426">
    <property type="component" value="Unassembled WGS sequence"/>
</dbReference>
<evidence type="ECO:0000313" key="3">
    <source>
        <dbReference type="Proteomes" id="UP000005426"/>
    </source>
</evidence>
<evidence type="ECO:0000256" key="1">
    <source>
        <dbReference type="SAM" id="MobiDB-lite"/>
    </source>
</evidence>
<dbReference type="HOGENOM" id="CLU_2210418_0_0_1"/>
<name>G9PBM9_HYPAI</name>
<protein>
    <submittedName>
        <fullName evidence="2">Uncharacterized protein</fullName>
    </submittedName>
</protein>
<feature type="region of interest" description="Disordered" evidence="1">
    <location>
        <begin position="31"/>
        <end position="65"/>
    </location>
</feature>
<evidence type="ECO:0000313" key="2">
    <source>
        <dbReference type="EMBL" id="EHK39773.1"/>
    </source>
</evidence>
<organism evidence="2 3">
    <name type="scientific">Hypocrea atroviridis (strain ATCC 20476 / IMI 206040)</name>
    <name type="common">Trichoderma atroviride</name>
    <dbReference type="NCBI Taxonomy" id="452589"/>
    <lineage>
        <taxon>Eukaryota</taxon>
        <taxon>Fungi</taxon>
        <taxon>Dikarya</taxon>
        <taxon>Ascomycota</taxon>
        <taxon>Pezizomycotina</taxon>
        <taxon>Sordariomycetes</taxon>
        <taxon>Hypocreomycetidae</taxon>
        <taxon>Hypocreales</taxon>
        <taxon>Hypocreaceae</taxon>
        <taxon>Trichoderma</taxon>
    </lineage>
</organism>